<dbReference type="InterPro" id="IPR030393">
    <property type="entry name" value="G_ENGB_dom"/>
</dbReference>
<keyword evidence="7 10" id="KW-0342">GTP-binding</keyword>
<sequence length="187" mass="20306">MAASVHDLSRLPPADRPEIAVAGRSNVGKSALLNRLLGRRKLARVSQRPGHTRGLNFYGVNDAFYLVDLPGYGFARVPAAVRRQWQALVEGYLSGRATLRGVVCIVDARRLPDQADVDLVRYVRGLGRQAWVVVNKIDKIPQPRRAAQMKRIRAALGDLAAAPLPCSARTGEGVEALLGLLWNAAAP</sequence>
<dbReference type="NCBIfam" id="TIGR03598">
    <property type="entry name" value="GTPase_YsxC"/>
    <property type="match status" value="1"/>
</dbReference>
<protein>
    <recommendedName>
        <fullName evidence="10">Probable GTP-binding protein EngB</fullName>
    </recommendedName>
</protein>
<dbReference type="PANTHER" id="PTHR11649:SF13">
    <property type="entry name" value="ENGB-TYPE G DOMAIN-CONTAINING PROTEIN"/>
    <property type="match status" value="1"/>
</dbReference>
<dbReference type="SUPFAM" id="SSF52540">
    <property type="entry name" value="P-loop containing nucleoside triphosphate hydrolases"/>
    <property type="match status" value="1"/>
</dbReference>
<evidence type="ECO:0000313" key="12">
    <source>
        <dbReference type="EMBL" id="NDY42976.1"/>
    </source>
</evidence>
<comment type="cofactor">
    <cofactor evidence="1">
        <name>Mg(2+)</name>
        <dbReference type="ChEBI" id="CHEBI:18420"/>
    </cofactor>
</comment>
<dbReference type="InterPro" id="IPR006073">
    <property type="entry name" value="GTP-bd"/>
</dbReference>
<comment type="caution">
    <text evidence="12">The sequence shown here is derived from an EMBL/GenBank/DDBJ whole genome shotgun (WGS) entry which is preliminary data.</text>
</comment>
<feature type="domain" description="EngB-type G" evidence="11">
    <location>
        <begin position="15"/>
        <end position="187"/>
    </location>
</feature>
<evidence type="ECO:0000256" key="3">
    <source>
        <dbReference type="ARBA" id="ARBA00022618"/>
    </source>
</evidence>
<dbReference type="AlphaFoldDB" id="A0A6N9TWX1"/>
<dbReference type="InterPro" id="IPR027417">
    <property type="entry name" value="P-loop_NTPase"/>
</dbReference>
<evidence type="ECO:0000259" key="11">
    <source>
        <dbReference type="PROSITE" id="PS51706"/>
    </source>
</evidence>
<keyword evidence="4" id="KW-0479">Metal-binding</keyword>
<evidence type="ECO:0000256" key="9">
    <source>
        <dbReference type="ARBA" id="ARBA00023306"/>
    </source>
</evidence>
<dbReference type="PANTHER" id="PTHR11649">
    <property type="entry name" value="MSS1/TRME-RELATED GTP-BINDING PROTEIN"/>
    <property type="match status" value="1"/>
</dbReference>
<evidence type="ECO:0000313" key="13">
    <source>
        <dbReference type="Proteomes" id="UP000469346"/>
    </source>
</evidence>
<evidence type="ECO:0000256" key="10">
    <source>
        <dbReference type="HAMAP-Rule" id="MF_00321"/>
    </source>
</evidence>
<dbReference type="GO" id="GO:0046872">
    <property type="term" value="F:metal ion binding"/>
    <property type="evidence" value="ECO:0007669"/>
    <property type="project" value="UniProtKB-KW"/>
</dbReference>
<dbReference type="HAMAP" id="MF_00321">
    <property type="entry name" value="GTPase_EngB"/>
    <property type="match status" value="1"/>
</dbReference>
<evidence type="ECO:0000256" key="2">
    <source>
        <dbReference type="ARBA" id="ARBA00009638"/>
    </source>
</evidence>
<name>A0A6N9TWX1_DISTH</name>
<comment type="function">
    <text evidence="10">Necessary for normal cell division and for the maintenance of normal septation.</text>
</comment>
<keyword evidence="6" id="KW-0460">Magnesium</keyword>
<keyword evidence="13" id="KW-1185">Reference proteome</keyword>
<reference evidence="12 13" key="1">
    <citation type="submission" date="2020-02" db="EMBL/GenBank/DDBJ databases">
        <title>Comparative genomics of sulfur disproportionating microorganisms.</title>
        <authorList>
            <person name="Ward L.M."/>
            <person name="Bertran E."/>
            <person name="Johnston D.T."/>
        </authorList>
    </citation>
    <scope>NUCLEOTIDE SEQUENCE [LARGE SCALE GENOMIC DNA]</scope>
    <source>
        <strain evidence="12 13">DSM 100025</strain>
    </source>
</reference>
<dbReference type="Pfam" id="PF01926">
    <property type="entry name" value="MMR_HSR1"/>
    <property type="match status" value="1"/>
</dbReference>
<dbReference type="EMBL" id="JAAGRR010000105">
    <property type="protein sequence ID" value="NDY42976.1"/>
    <property type="molecule type" value="Genomic_DNA"/>
</dbReference>
<dbReference type="InterPro" id="IPR019987">
    <property type="entry name" value="GTP-bd_ribosome_bio_YsxC"/>
</dbReference>
<dbReference type="Proteomes" id="UP000469346">
    <property type="component" value="Unassembled WGS sequence"/>
</dbReference>
<keyword evidence="9 10" id="KW-0131">Cell cycle</keyword>
<dbReference type="CDD" id="cd01876">
    <property type="entry name" value="YihA_EngB"/>
    <property type="match status" value="1"/>
</dbReference>
<keyword evidence="3 10" id="KW-0132">Cell division</keyword>
<dbReference type="Gene3D" id="3.40.50.300">
    <property type="entry name" value="P-loop containing nucleotide triphosphate hydrolases"/>
    <property type="match status" value="1"/>
</dbReference>
<evidence type="ECO:0000256" key="6">
    <source>
        <dbReference type="ARBA" id="ARBA00022842"/>
    </source>
</evidence>
<evidence type="ECO:0000256" key="1">
    <source>
        <dbReference type="ARBA" id="ARBA00001946"/>
    </source>
</evidence>
<keyword evidence="5 10" id="KW-0547">Nucleotide-binding</keyword>
<dbReference type="PROSITE" id="PS51706">
    <property type="entry name" value="G_ENGB"/>
    <property type="match status" value="1"/>
</dbReference>
<gene>
    <name evidence="10" type="primary">engB</name>
    <name evidence="12" type="ORF">G3N55_09000</name>
</gene>
<dbReference type="GO" id="GO:0005525">
    <property type="term" value="F:GTP binding"/>
    <property type="evidence" value="ECO:0007669"/>
    <property type="project" value="UniProtKB-UniRule"/>
</dbReference>
<evidence type="ECO:0000256" key="4">
    <source>
        <dbReference type="ARBA" id="ARBA00022723"/>
    </source>
</evidence>
<proteinExistence type="inferred from homology"/>
<dbReference type="GO" id="GO:0000917">
    <property type="term" value="P:division septum assembly"/>
    <property type="evidence" value="ECO:0007669"/>
    <property type="project" value="UniProtKB-KW"/>
</dbReference>
<organism evidence="12 13">
    <name type="scientific">Dissulfurirhabdus thermomarina</name>
    <dbReference type="NCBI Taxonomy" id="1765737"/>
    <lineage>
        <taxon>Bacteria</taxon>
        <taxon>Deltaproteobacteria</taxon>
        <taxon>Dissulfurirhabdaceae</taxon>
        <taxon>Dissulfurirhabdus</taxon>
    </lineage>
</organism>
<evidence type="ECO:0000256" key="7">
    <source>
        <dbReference type="ARBA" id="ARBA00023134"/>
    </source>
</evidence>
<evidence type="ECO:0000256" key="8">
    <source>
        <dbReference type="ARBA" id="ARBA00023210"/>
    </source>
</evidence>
<comment type="similarity">
    <text evidence="2 10">Belongs to the TRAFAC class TrmE-Era-EngA-EngB-Septin-like GTPase superfamily. EngB GTPase family.</text>
</comment>
<evidence type="ECO:0000256" key="5">
    <source>
        <dbReference type="ARBA" id="ARBA00022741"/>
    </source>
</evidence>
<accession>A0A6N9TWX1</accession>
<keyword evidence="8 10" id="KW-0717">Septation</keyword>